<evidence type="ECO:0000313" key="3">
    <source>
        <dbReference type="Proteomes" id="UP000759529"/>
    </source>
</evidence>
<feature type="signal peptide" evidence="1">
    <location>
        <begin position="1"/>
        <end position="26"/>
    </location>
</feature>
<dbReference type="EMBL" id="JACSOD020000490">
    <property type="protein sequence ID" value="MBM6499777.1"/>
    <property type="molecule type" value="Genomic_DNA"/>
</dbReference>
<organism evidence="2 3">
    <name type="scientific">Flavobacterium macrobrachii</name>
    <dbReference type="NCBI Taxonomy" id="591204"/>
    <lineage>
        <taxon>Bacteria</taxon>
        <taxon>Pseudomonadati</taxon>
        <taxon>Bacteroidota</taxon>
        <taxon>Flavobacteriia</taxon>
        <taxon>Flavobacteriales</taxon>
        <taxon>Flavobacteriaceae</taxon>
        <taxon>Flavobacterium</taxon>
    </lineage>
</organism>
<gene>
    <name evidence="2" type="ORF">H9X54_010780</name>
</gene>
<keyword evidence="3" id="KW-1185">Reference proteome</keyword>
<name>A0ABS2CXT1_9FLAO</name>
<dbReference type="RefSeq" id="WP_187657142.1">
    <property type="nucleotide sequence ID" value="NZ_JACSOD020000490.1"/>
</dbReference>
<protein>
    <recommendedName>
        <fullName evidence="4">DUF3575 domain-containing protein</fullName>
    </recommendedName>
</protein>
<sequence>MEKKSFLTFKKLLLFFGLLFLSFSHAQNDVNEVALDHEKKIEIGAELQLYPAGVMPMITSNVFLNDKWALRFRIGGNFADRQDFSEYNDNEVASGFGATIGVVRYFPYGKGNFIIGASVDTWSMWTDWKDGLNTSNTTEGQTYNLVIQPWINGGYLFDLSEKWNAGGSLGFGREINVITRGENVGEGWMGIVILSVNYKIK</sequence>
<comment type="caution">
    <text evidence="2">The sequence shown here is derived from an EMBL/GenBank/DDBJ whole genome shotgun (WGS) entry which is preliminary data.</text>
</comment>
<accession>A0ABS2CXT1</accession>
<dbReference type="Proteomes" id="UP000759529">
    <property type="component" value="Unassembled WGS sequence"/>
</dbReference>
<reference evidence="2 3" key="1">
    <citation type="submission" date="2021-02" db="EMBL/GenBank/DDBJ databases">
        <authorList>
            <person name="Jung H.S."/>
            <person name="Chun B.H."/>
            <person name="Jeon C.O."/>
        </authorList>
    </citation>
    <scope>NUCLEOTIDE SEQUENCE [LARGE SCALE GENOMIC DNA]</scope>
    <source>
        <strain evidence="2 3">LMG 25203</strain>
    </source>
</reference>
<proteinExistence type="predicted"/>
<feature type="chain" id="PRO_5046227664" description="DUF3575 domain-containing protein" evidence="1">
    <location>
        <begin position="27"/>
        <end position="201"/>
    </location>
</feature>
<keyword evidence="1" id="KW-0732">Signal</keyword>
<evidence type="ECO:0008006" key="4">
    <source>
        <dbReference type="Google" id="ProtNLM"/>
    </source>
</evidence>
<evidence type="ECO:0000313" key="2">
    <source>
        <dbReference type="EMBL" id="MBM6499777.1"/>
    </source>
</evidence>
<evidence type="ECO:0000256" key="1">
    <source>
        <dbReference type="SAM" id="SignalP"/>
    </source>
</evidence>